<name>A0A7S1WII4_ALECA</name>
<dbReference type="EMBL" id="HBGE01078455">
    <property type="protein sequence ID" value="CAD9170145.1"/>
    <property type="molecule type" value="Transcribed_RNA"/>
</dbReference>
<feature type="region of interest" description="Disordered" evidence="1">
    <location>
        <begin position="1"/>
        <end position="58"/>
    </location>
</feature>
<protein>
    <submittedName>
        <fullName evidence="2">Uncharacterized protein</fullName>
    </submittedName>
</protein>
<gene>
    <name evidence="2" type="ORF">ACAT0790_LOCUS46914</name>
</gene>
<dbReference type="PANTHER" id="PTHR21207">
    <property type="entry name" value="PARKIN COREGULATED GENE PROTEIN PARK2 COREGULATED"/>
    <property type="match status" value="1"/>
</dbReference>
<feature type="compositionally biased region" description="Polar residues" evidence="1">
    <location>
        <begin position="13"/>
        <end position="42"/>
    </location>
</feature>
<proteinExistence type="predicted"/>
<evidence type="ECO:0000313" key="2">
    <source>
        <dbReference type="EMBL" id="CAD9170145.1"/>
    </source>
</evidence>
<accession>A0A7S1WII4</accession>
<organism evidence="2">
    <name type="scientific">Alexandrium catenella</name>
    <name type="common">Red tide dinoflagellate</name>
    <name type="synonym">Gonyaulax catenella</name>
    <dbReference type="NCBI Taxonomy" id="2925"/>
    <lineage>
        <taxon>Eukaryota</taxon>
        <taxon>Sar</taxon>
        <taxon>Alveolata</taxon>
        <taxon>Dinophyceae</taxon>
        <taxon>Gonyaulacales</taxon>
        <taxon>Pyrocystaceae</taxon>
        <taxon>Alexandrium</taxon>
    </lineage>
</organism>
<dbReference type="PANTHER" id="PTHR21207:SF2">
    <property type="entry name" value="PARKIN COREGULATED GENE PROTEIN"/>
    <property type="match status" value="1"/>
</dbReference>
<dbReference type="AlphaFoldDB" id="A0A7S1WII4"/>
<dbReference type="InterPro" id="IPR019399">
    <property type="entry name" value="Parkin_co-regulated_protein"/>
</dbReference>
<dbReference type="Pfam" id="PF10274">
    <property type="entry name" value="ParcG"/>
    <property type="match status" value="1"/>
</dbReference>
<dbReference type="GO" id="GO:0051879">
    <property type="term" value="F:Hsp90 protein binding"/>
    <property type="evidence" value="ECO:0007669"/>
    <property type="project" value="TreeGrafter"/>
</dbReference>
<dbReference type="GO" id="GO:0030544">
    <property type="term" value="F:Hsp70 protein binding"/>
    <property type="evidence" value="ECO:0007669"/>
    <property type="project" value="TreeGrafter"/>
</dbReference>
<sequence length="312" mass="34931">MAHGGTMAMGMTSPSSFPRQSHQLAKSSSLPNMHRSFSSSFHSPGKGGFAAGGSPSKKELQLGLSQTFSPGSSMRDQQRLTGRMVMQGYWGMGPPSSGVYKTKHPRGVWDKQHVFQASRTPATQLRRFYDRGDLPFTMKHGTHLGLEWKVEPDRLDYVYHLPVFFDGLLEKTEPYATIAYQGLQDMLNAARGKEPSLIAPAVPSCIVPIKRCLNTKDNTIMCRAINALQLMIRCDMSIGEMLVPYYRQILPVFNLFRGSNCNLGDGIEYSQRKRENMGDLVMETLELLERTGGEDAFVNIKYMIPTYESVLM</sequence>
<evidence type="ECO:0000256" key="1">
    <source>
        <dbReference type="SAM" id="MobiDB-lite"/>
    </source>
</evidence>
<reference evidence="2" key="1">
    <citation type="submission" date="2021-01" db="EMBL/GenBank/DDBJ databases">
        <authorList>
            <person name="Corre E."/>
            <person name="Pelletier E."/>
            <person name="Niang G."/>
            <person name="Scheremetjew M."/>
            <person name="Finn R."/>
            <person name="Kale V."/>
            <person name="Holt S."/>
            <person name="Cochrane G."/>
            <person name="Meng A."/>
            <person name="Brown T."/>
            <person name="Cohen L."/>
        </authorList>
    </citation>
    <scope>NUCLEOTIDE SEQUENCE</scope>
    <source>
        <strain evidence="2">OF101</strain>
    </source>
</reference>
<feature type="compositionally biased region" description="Low complexity" evidence="1">
    <location>
        <begin position="1"/>
        <end position="12"/>
    </location>
</feature>